<keyword evidence="2" id="KW-1185">Reference proteome</keyword>
<dbReference type="EMBL" id="PQXN01000031">
    <property type="protein sequence ID" value="TGO60967.1"/>
    <property type="molecule type" value="Genomic_DNA"/>
</dbReference>
<dbReference type="AlphaFoldDB" id="A0A4Z1IWL9"/>
<proteinExistence type="predicted"/>
<comment type="caution">
    <text evidence="1">The sequence shown here is derived from an EMBL/GenBank/DDBJ whole genome shotgun (WGS) entry which is preliminary data.</text>
</comment>
<evidence type="ECO:0000313" key="1">
    <source>
        <dbReference type="EMBL" id="TGO60967.1"/>
    </source>
</evidence>
<name>A0A4Z1IWL9_9HELO</name>
<gene>
    <name evidence="1" type="ORF">BCON_0031g00450</name>
</gene>
<protein>
    <submittedName>
        <fullName evidence="1">Uncharacterized protein</fullName>
    </submittedName>
</protein>
<accession>A0A4Z1IWL9</accession>
<organism evidence="1 2">
    <name type="scientific">Botryotinia convoluta</name>
    <dbReference type="NCBI Taxonomy" id="54673"/>
    <lineage>
        <taxon>Eukaryota</taxon>
        <taxon>Fungi</taxon>
        <taxon>Dikarya</taxon>
        <taxon>Ascomycota</taxon>
        <taxon>Pezizomycotina</taxon>
        <taxon>Leotiomycetes</taxon>
        <taxon>Helotiales</taxon>
        <taxon>Sclerotiniaceae</taxon>
        <taxon>Botryotinia</taxon>
    </lineage>
</organism>
<dbReference type="Proteomes" id="UP000297527">
    <property type="component" value="Unassembled WGS sequence"/>
</dbReference>
<reference evidence="1 2" key="1">
    <citation type="submission" date="2017-12" db="EMBL/GenBank/DDBJ databases">
        <title>Comparative genomics of Botrytis spp.</title>
        <authorList>
            <person name="Valero-Jimenez C.A."/>
            <person name="Tapia P."/>
            <person name="Veloso J."/>
            <person name="Silva-Moreno E."/>
            <person name="Staats M."/>
            <person name="Valdes J.H."/>
            <person name="Van Kan J.A.L."/>
        </authorList>
    </citation>
    <scope>NUCLEOTIDE SEQUENCE [LARGE SCALE GENOMIC DNA]</scope>
    <source>
        <strain evidence="1 2">MUCL11595</strain>
    </source>
</reference>
<evidence type="ECO:0000313" key="2">
    <source>
        <dbReference type="Proteomes" id="UP000297527"/>
    </source>
</evidence>
<sequence>MCERSPAPNITKEMVAKLSFPPFTSASASSYHLPFRMLERIRAASVSAWASAAAAAAAS</sequence>